<evidence type="ECO:0000256" key="1">
    <source>
        <dbReference type="ARBA" id="ARBA00006754"/>
    </source>
</evidence>
<dbReference type="Pfam" id="PF13556">
    <property type="entry name" value="HTH_30"/>
    <property type="match status" value="1"/>
</dbReference>
<dbReference type="Pfam" id="PF17853">
    <property type="entry name" value="GGDEF_2"/>
    <property type="match status" value="1"/>
</dbReference>
<dbReference type="PANTHER" id="PTHR33744">
    <property type="entry name" value="CARBOHYDRATE DIACID REGULATOR"/>
    <property type="match status" value="1"/>
</dbReference>
<proteinExistence type="inferred from homology"/>
<dbReference type="EMBL" id="WJHE01000311">
    <property type="protein sequence ID" value="MST32490.1"/>
    <property type="molecule type" value="Genomic_DNA"/>
</dbReference>
<gene>
    <name evidence="5" type="ORF">GHK86_07115</name>
</gene>
<evidence type="ECO:0000313" key="5">
    <source>
        <dbReference type="EMBL" id="MST32490.1"/>
    </source>
</evidence>
<dbReference type="InterPro" id="IPR042070">
    <property type="entry name" value="PucR_C-HTH_sf"/>
</dbReference>
<accession>A0ABW9QRM2</accession>
<comment type="caution">
    <text evidence="5">The sequence shown here is derived from an EMBL/GenBank/DDBJ whole genome shotgun (WGS) entry which is preliminary data.</text>
</comment>
<evidence type="ECO:0000259" key="3">
    <source>
        <dbReference type="Pfam" id="PF13556"/>
    </source>
</evidence>
<feature type="region of interest" description="Disordered" evidence="2">
    <location>
        <begin position="1"/>
        <end position="33"/>
    </location>
</feature>
<dbReference type="InterPro" id="IPR051448">
    <property type="entry name" value="CdaR-like_regulators"/>
</dbReference>
<sequence length="569" mass="59959">MASGRRRRHGRSGQNRRHRLVGPDSARRRGSVRSPAVLPFGDLRPRVPLGRVVEAFGPALLRVLAGPGDADVSDVVVHDPLEDAVGHPGDLVLGVGVRDAAEIGALARALEGCEVAGVVVKAPLDRAADAVLADLGGATTVLGLAPEASWSSVAALVRSLLHAASGTGDPADDLFGLAEAVSALVNAPITIEDTSSRVLAFSGRQDDTDHGRRDTILGRQVPAAYVQILEQRGVFRWLERETTPIYIQPLAETIKARTAVSVRAGDEVLGSMWAVVGAPLSEEQDRAFSDAAKVVALHLLRLRGEADVGRRLQAELVETVLQGGRGAAEAAGRLGIAAEPLCVLAAQPLHVEPSRQEAACQQLRLRLAVHSAAVRSRSAVAQVGGVVYGVFAGGDAGDARSGPVVALADEFVGRPGSTDVVVGIGRSVARQTDLPRSRTDADRALRVLRHEALHLGSRRRVARFADVHTASLLLRLADVAAEDGDVLAGPLDPLLEYDEEHRSGLVDTVAAYLDAFGDVVSGAASLHIHPNTFRYRLRRAAELSGLDLADPEARLAVLLQLRLRRAGGS</sequence>
<feature type="domain" description="PucR C-terminal helix-turn-helix" evidence="3">
    <location>
        <begin position="505"/>
        <end position="563"/>
    </location>
</feature>
<organism evidence="5 6">
    <name type="scientific">Acidiferrimicrobium australe</name>
    <dbReference type="NCBI Taxonomy" id="2664430"/>
    <lineage>
        <taxon>Bacteria</taxon>
        <taxon>Bacillati</taxon>
        <taxon>Actinomycetota</taxon>
        <taxon>Acidimicrobiia</taxon>
        <taxon>Acidimicrobiales</taxon>
        <taxon>Acidimicrobiaceae</taxon>
        <taxon>Acidiferrimicrobium</taxon>
    </lineage>
</organism>
<dbReference type="Proteomes" id="UP000437736">
    <property type="component" value="Unassembled WGS sequence"/>
</dbReference>
<keyword evidence="6" id="KW-1185">Reference proteome</keyword>
<comment type="similarity">
    <text evidence="1">Belongs to the CdaR family.</text>
</comment>
<dbReference type="PANTHER" id="PTHR33744:SF17">
    <property type="entry name" value="CONSERVED PROTEIN"/>
    <property type="match status" value="1"/>
</dbReference>
<evidence type="ECO:0000259" key="4">
    <source>
        <dbReference type="Pfam" id="PF17853"/>
    </source>
</evidence>
<name>A0ABW9QRM2_9ACTN</name>
<evidence type="ECO:0000256" key="2">
    <source>
        <dbReference type="SAM" id="MobiDB-lite"/>
    </source>
</evidence>
<feature type="compositionally biased region" description="Basic residues" evidence="2">
    <location>
        <begin position="1"/>
        <end position="20"/>
    </location>
</feature>
<dbReference type="Gene3D" id="1.10.10.2840">
    <property type="entry name" value="PucR C-terminal helix-turn-helix domain"/>
    <property type="match status" value="1"/>
</dbReference>
<dbReference type="InterPro" id="IPR041522">
    <property type="entry name" value="CdaR_GGDEF"/>
</dbReference>
<feature type="domain" description="CdaR GGDEF-like" evidence="4">
    <location>
        <begin position="327"/>
        <end position="447"/>
    </location>
</feature>
<evidence type="ECO:0000313" key="6">
    <source>
        <dbReference type="Proteomes" id="UP000437736"/>
    </source>
</evidence>
<protein>
    <submittedName>
        <fullName evidence="5">PucR family transcriptional regulator</fullName>
    </submittedName>
</protein>
<reference evidence="5 6" key="1">
    <citation type="submission" date="2019-11" db="EMBL/GenBank/DDBJ databases">
        <title>Acidiferrimicrobium australis gen. nov., sp. nov., an acidophilic and obligately heterotrophic, member of the Actinobacteria that catalyses dissimilatory oxido- reduction of iron isolated from metal-rich acidic water in Chile.</title>
        <authorList>
            <person name="Gonzalez D."/>
            <person name="Huber K."/>
            <person name="Hedrich S."/>
            <person name="Rojas-Villalobos C."/>
            <person name="Quatrini R."/>
            <person name="Dinamarca M.A."/>
            <person name="Schwarz A."/>
            <person name="Canales C."/>
            <person name="Nancucheo I."/>
        </authorList>
    </citation>
    <scope>NUCLEOTIDE SEQUENCE [LARGE SCALE GENOMIC DNA]</scope>
    <source>
        <strain evidence="5 6">USS-CCA1</strain>
    </source>
</reference>
<dbReference type="InterPro" id="IPR025736">
    <property type="entry name" value="PucR_C-HTH_dom"/>
</dbReference>